<dbReference type="Proteomes" id="UP000789375">
    <property type="component" value="Unassembled WGS sequence"/>
</dbReference>
<evidence type="ECO:0000313" key="3">
    <source>
        <dbReference type="Proteomes" id="UP000789375"/>
    </source>
</evidence>
<name>A0A9N9D0X2_FUNMO</name>
<evidence type="ECO:0000256" key="1">
    <source>
        <dbReference type="SAM" id="MobiDB-lite"/>
    </source>
</evidence>
<accession>A0A9N9D0X2</accession>
<proteinExistence type="predicted"/>
<evidence type="ECO:0000313" key="2">
    <source>
        <dbReference type="EMBL" id="CAG8618388.1"/>
    </source>
</evidence>
<feature type="compositionally biased region" description="Polar residues" evidence="1">
    <location>
        <begin position="17"/>
        <end position="39"/>
    </location>
</feature>
<feature type="region of interest" description="Disordered" evidence="1">
    <location>
        <begin position="16"/>
        <end position="47"/>
    </location>
</feature>
<reference evidence="2" key="1">
    <citation type="submission" date="2021-06" db="EMBL/GenBank/DDBJ databases">
        <authorList>
            <person name="Kallberg Y."/>
            <person name="Tangrot J."/>
            <person name="Rosling A."/>
        </authorList>
    </citation>
    <scope>NUCLEOTIDE SEQUENCE</scope>
    <source>
        <strain evidence="2">87-6 pot B 2015</strain>
    </source>
</reference>
<dbReference type="AlphaFoldDB" id="A0A9N9D0X2"/>
<gene>
    <name evidence="2" type="ORF">FMOSSE_LOCUS9841</name>
</gene>
<protein>
    <submittedName>
        <fullName evidence="2">15905_t:CDS:1</fullName>
    </submittedName>
</protein>
<comment type="caution">
    <text evidence="2">The sequence shown here is derived from an EMBL/GenBank/DDBJ whole genome shotgun (WGS) entry which is preliminary data.</text>
</comment>
<keyword evidence="3" id="KW-1185">Reference proteome</keyword>
<organism evidence="2 3">
    <name type="scientific">Funneliformis mosseae</name>
    <name type="common">Endomycorrhizal fungus</name>
    <name type="synonym">Glomus mosseae</name>
    <dbReference type="NCBI Taxonomy" id="27381"/>
    <lineage>
        <taxon>Eukaryota</taxon>
        <taxon>Fungi</taxon>
        <taxon>Fungi incertae sedis</taxon>
        <taxon>Mucoromycota</taxon>
        <taxon>Glomeromycotina</taxon>
        <taxon>Glomeromycetes</taxon>
        <taxon>Glomerales</taxon>
        <taxon>Glomeraceae</taxon>
        <taxon>Funneliformis</taxon>
    </lineage>
</organism>
<sequence length="170" mass="19108">MLSEAIEEELAYFDDPASQSVKKPNREVISQSGGETNETSAEETQSESLIVTATELQELVRQGLIVDEVHEVLEYDRKNMPWINNFLFGMKAFRETSIQAGLISKAQDFGNKIDNRISDFIIQMGEGKKGWLSRGSVAILRQMSTTKRVIDLLNIAKNKGPKTRGQIIIF</sequence>
<dbReference type="EMBL" id="CAJVPP010003022">
    <property type="protein sequence ID" value="CAG8618388.1"/>
    <property type="molecule type" value="Genomic_DNA"/>
</dbReference>